<dbReference type="InterPro" id="IPR015915">
    <property type="entry name" value="Kelch-typ_b-propeller"/>
</dbReference>
<organism evidence="2 3">
    <name type="scientific">Hevea brasiliensis</name>
    <name type="common">Para rubber tree</name>
    <name type="synonym">Siphonia brasiliensis</name>
    <dbReference type="NCBI Taxonomy" id="3981"/>
    <lineage>
        <taxon>Eukaryota</taxon>
        <taxon>Viridiplantae</taxon>
        <taxon>Streptophyta</taxon>
        <taxon>Embryophyta</taxon>
        <taxon>Tracheophyta</taxon>
        <taxon>Spermatophyta</taxon>
        <taxon>Magnoliopsida</taxon>
        <taxon>eudicotyledons</taxon>
        <taxon>Gunneridae</taxon>
        <taxon>Pentapetalae</taxon>
        <taxon>rosids</taxon>
        <taxon>fabids</taxon>
        <taxon>Malpighiales</taxon>
        <taxon>Euphorbiaceae</taxon>
        <taxon>Crotonoideae</taxon>
        <taxon>Micrandreae</taxon>
        <taxon>Hevea</taxon>
    </lineage>
</organism>
<accession>A0A6A6M8T6</accession>
<sequence>MSTTIYMLLRHRCGEMVLSMFEIKIPKDETAEPHHLSAILEFPEQEYPRGMCSVQLGSEFYFLGGEHDLEDPRPPFDQWFPKDVYIFDPIDGKGSVKRGVSMNTGKCDPCAVVADGKIFVLSSSIAFDFTLPCYNEKGMPIDNSIRFFECFDPESDKWMVLDDPPIDIPIWWRFSFVGGRFIFFVGRDADGFWLLSVFNLDTLGWTSSTKVEKEKITTDDMLIFTAAGEDSSGKYLYGLHGYRNNRILRLGPLSNVDQNPRMFSSVPIKTISMMEEVDSFHKLNCSSFILHLGNRRFCYLLTGSPPRGFGFPATIQDDYSRTVKLFVFEETNCSASEFYPNVVYSASFEIKTSFINRGDIISCHILSPGEKHESMKRKQEDNWKHESMKRKQEDNWKHESMKRNKKITDKL</sequence>
<name>A0A6A6M8T6_HEVBR</name>
<gene>
    <name evidence="2" type="ORF">GH714_023720</name>
</gene>
<proteinExistence type="predicted"/>
<reference evidence="2 3" key="1">
    <citation type="journal article" date="2020" name="Mol. Plant">
        <title>The Chromosome-Based Rubber Tree Genome Provides New Insights into Spurge Genome Evolution and Rubber Biosynthesis.</title>
        <authorList>
            <person name="Liu J."/>
            <person name="Shi C."/>
            <person name="Shi C.C."/>
            <person name="Li W."/>
            <person name="Zhang Q.J."/>
            <person name="Zhang Y."/>
            <person name="Li K."/>
            <person name="Lu H.F."/>
            <person name="Shi C."/>
            <person name="Zhu S.T."/>
            <person name="Xiao Z.Y."/>
            <person name="Nan H."/>
            <person name="Yue Y."/>
            <person name="Zhu X.G."/>
            <person name="Wu Y."/>
            <person name="Hong X.N."/>
            <person name="Fan G.Y."/>
            <person name="Tong Y."/>
            <person name="Zhang D."/>
            <person name="Mao C.L."/>
            <person name="Liu Y.L."/>
            <person name="Hao S.J."/>
            <person name="Liu W.Q."/>
            <person name="Lv M.Q."/>
            <person name="Zhang H.B."/>
            <person name="Liu Y."/>
            <person name="Hu-Tang G.R."/>
            <person name="Wang J.P."/>
            <person name="Wang J.H."/>
            <person name="Sun Y.H."/>
            <person name="Ni S.B."/>
            <person name="Chen W.B."/>
            <person name="Zhang X.C."/>
            <person name="Jiao Y.N."/>
            <person name="Eichler E.E."/>
            <person name="Li G.H."/>
            <person name="Liu X."/>
            <person name="Gao L.Z."/>
        </authorList>
    </citation>
    <scope>NUCLEOTIDE SEQUENCE [LARGE SCALE GENOMIC DNA]</scope>
    <source>
        <strain evidence="3">cv. GT1</strain>
        <tissue evidence="2">Leaf</tissue>
    </source>
</reference>
<evidence type="ECO:0000256" key="1">
    <source>
        <dbReference type="SAM" id="MobiDB-lite"/>
    </source>
</evidence>
<dbReference type="Gene3D" id="2.120.10.80">
    <property type="entry name" value="Kelch-type beta propeller"/>
    <property type="match status" value="1"/>
</dbReference>
<feature type="region of interest" description="Disordered" evidence="1">
    <location>
        <begin position="372"/>
        <end position="411"/>
    </location>
</feature>
<dbReference type="SUPFAM" id="SSF117281">
    <property type="entry name" value="Kelch motif"/>
    <property type="match status" value="1"/>
</dbReference>
<evidence type="ECO:0000313" key="3">
    <source>
        <dbReference type="Proteomes" id="UP000467840"/>
    </source>
</evidence>
<keyword evidence="3" id="KW-1185">Reference proteome</keyword>
<protein>
    <submittedName>
        <fullName evidence="2">Uncharacterized protein</fullName>
    </submittedName>
</protein>
<evidence type="ECO:0000313" key="2">
    <source>
        <dbReference type="EMBL" id="KAF2308915.1"/>
    </source>
</evidence>
<comment type="caution">
    <text evidence="2">The sequence shown here is derived from an EMBL/GenBank/DDBJ whole genome shotgun (WGS) entry which is preliminary data.</text>
</comment>
<dbReference type="EMBL" id="JAAGAX010000007">
    <property type="protein sequence ID" value="KAF2308915.1"/>
    <property type="molecule type" value="Genomic_DNA"/>
</dbReference>
<dbReference type="AlphaFoldDB" id="A0A6A6M8T6"/>
<dbReference type="Proteomes" id="UP000467840">
    <property type="component" value="Chromosome 17"/>
</dbReference>